<dbReference type="RefSeq" id="WP_275116480.1">
    <property type="nucleotide sequence ID" value="NZ_JAOTPO010000001.1"/>
</dbReference>
<dbReference type="EMBL" id="JAOTPO010000001">
    <property type="protein sequence ID" value="MDE5411845.1"/>
    <property type="molecule type" value="Genomic_DNA"/>
</dbReference>
<sequence>MSRGVVLMDLMKQRLLVVLAAVLFVGVWSVVIIQLTSAQEKAKTGMAVSGLERMSIEKQKVDIAWGEDWDTRILKTDHQVNQTKEVGTRDLRTVSFSDIDTSDGVPIDIILKRLELK</sequence>
<evidence type="ECO:0000313" key="2">
    <source>
        <dbReference type="Proteomes" id="UP001148125"/>
    </source>
</evidence>
<keyword evidence="2" id="KW-1185">Reference proteome</keyword>
<reference evidence="1" key="1">
    <citation type="submission" date="2024-05" db="EMBL/GenBank/DDBJ databases">
        <title>Alkalihalobacillus sp. strain MEB203 novel alkaliphilic bacterium from Lonar Lake, India.</title>
        <authorList>
            <person name="Joshi A."/>
            <person name="Thite S."/>
            <person name="Mengade P."/>
        </authorList>
    </citation>
    <scope>NUCLEOTIDE SEQUENCE</scope>
    <source>
        <strain evidence="1">MEB 203</strain>
    </source>
</reference>
<organism evidence="1 2">
    <name type="scientific">Alkalihalobacterium chitinilyticum</name>
    <dbReference type="NCBI Taxonomy" id="2980103"/>
    <lineage>
        <taxon>Bacteria</taxon>
        <taxon>Bacillati</taxon>
        <taxon>Bacillota</taxon>
        <taxon>Bacilli</taxon>
        <taxon>Bacillales</taxon>
        <taxon>Bacillaceae</taxon>
        <taxon>Alkalihalobacterium</taxon>
    </lineage>
</organism>
<name>A0ABT5V8T1_9BACI</name>
<proteinExistence type="predicted"/>
<evidence type="ECO:0000313" key="1">
    <source>
        <dbReference type="EMBL" id="MDE5411845.1"/>
    </source>
</evidence>
<gene>
    <name evidence="1" type="ORF">N7Z68_00430</name>
</gene>
<accession>A0ABT5V8T1</accession>
<comment type="caution">
    <text evidence="1">The sequence shown here is derived from an EMBL/GenBank/DDBJ whole genome shotgun (WGS) entry which is preliminary data.</text>
</comment>
<protein>
    <submittedName>
        <fullName evidence="1">Uncharacterized protein</fullName>
    </submittedName>
</protein>
<dbReference type="Proteomes" id="UP001148125">
    <property type="component" value="Unassembled WGS sequence"/>
</dbReference>